<feature type="domain" description="HTH luxR-type" evidence="1">
    <location>
        <begin position="171"/>
        <end position="229"/>
    </location>
</feature>
<accession>A0A4Q2REH4</accession>
<dbReference type="SMART" id="SM00421">
    <property type="entry name" value="HTH_LUXR"/>
    <property type="match status" value="1"/>
</dbReference>
<organism evidence="2 3">
    <name type="scientific">Lichenibacterium ramalinae</name>
    <dbReference type="NCBI Taxonomy" id="2316527"/>
    <lineage>
        <taxon>Bacteria</taxon>
        <taxon>Pseudomonadati</taxon>
        <taxon>Pseudomonadota</taxon>
        <taxon>Alphaproteobacteria</taxon>
        <taxon>Hyphomicrobiales</taxon>
        <taxon>Lichenihabitantaceae</taxon>
        <taxon>Lichenibacterium</taxon>
    </lineage>
</organism>
<dbReference type="InterPro" id="IPR000792">
    <property type="entry name" value="Tscrpt_reg_LuxR_C"/>
</dbReference>
<evidence type="ECO:0000313" key="2">
    <source>
        <dbReference type="EMBL" id="RYB04645.1"/>
    </source>
</evidence>
<evidence type="ECO:0000259" key="1">
    <source>
        <dbReference type="SMART" id="SM00421"/>
    </source>
</evidence>
<dbReference type="InterPro" id="IPR016032">
    <property type="entry name" value="Sig_transdc_resp-reg_C-effctor"/>
</dbReference>
<evidence type="ECO:0000313" key="3">
    <source>
        <dbReference type="Proteomes" id="UP000289411"/>
    </source>
</evidence>
<gene>
    <name evidence="2" type="ORF">D3272_11885</name>
</gene>
<name>A0A4Q2REH4_9HYPH</name>
<keyword evidence="3" id="KW-1185">Reference proteome</keyword>
<proteinExistence type="predicted"/>
<dbReference type="OrthoDB" id="7444822at2"/>
<dbReference type="Proteomes" id="UP000289411">
    <property type="component" value="Unassembled WGS sequence"/>
</dbReference>
<dbReference type="RefSeq" id="WP_129219404.1">
    <property type="nucleotide sequence ID" value="NZ_QYBC01000009.1"/>
</dbReference>
<reference evidence="2 3" key="1">
    <citation type="submission" date="2018-09" db="EMBL/GenBank/DDBJ databases">
        <authorList>
            <person name="Grouzdev D.S."/>
            <person name="Krutkina M.S."/>
        </authorList>
    </citation>
    <scope>NUCLEOTIDE SEQUENCE [LARGE SCALE GENOMIC DNA]</scope>
    <source>
        <strain evidence="2 3">RmlP001</strain>
    </source>
</reference>
<dbReference type="AlphaFoldDB" id="A0A4Q2REH4"/>
<comment type="caution">
    <text evidence="2">The sequence shown here is derived from an EMBL/GenBank/DDBJ whole genome shotgun (WGS) entry which is preliminary data.</text>
</comment>
<dbReference type="SUPFAM" id="SSF46894">
    <property type="entry name" value="C-terminal effector domain of the bipartite response regulators"/>
    <property type="match status" value="1"/>
</dbReference>
<dbReference type="GO" id="GO:0003677">
    <property type="term" value="F:DNA binding"/>
    <property type="evidence" value="ECO:0007669"/>
    <property type="project" value="InterPro"/>
</dbReference>
<reference evidence="2 3" key="2">
    <citation type="submission" date="2019-02" db="EMBL/GenBank/DDBJ databases">
        <title>'Lichenibacterium ramalinii' gen. nov. sp. nov., 'Lichenibacterium minor' gen. nov. sp. nov.</title>
        <authorList>
            <person name="Pankratov T."/>
        </authorList>
    </citation>
    <scope>NUCLEOTIDE SEQUENCE [LARGE SCALE GENOMIC DNA]</scope>
    <source>
        <strain evidence="2 3">RmlP001</strain>
    </source>
</reference>
<protein>
    <recommendedName>
        <fullName evidence="1">HTH luxR-type domain-containing protein</fullName>
    </recommendedName>
</protein>
<sequence>MDRCGRAAHARPTGDTFAVTVQKPFQAGAIPAAMLRHANALRPHLARSILFSARIGLDRARAAADAPEVVGLPAAVLGANGRPLAANALFEALMPAVAVERRTRIGLADRRADSGTRSVPVRSTEGAAAVIAHLIPVRRSAFDVFVGAASVLLLAPVAARGPVDARVLEGLFDLTPAETQLCRVIGDGRLTLPETARTLSISYITARVHLRAIFDKTGTARQAELVGLLSAMLP</sequence>
<dbReference type="GO" id="GO:0006355">
    <property type="term" value="P:regulation of DNA-templated transcription"/>
    <property type="evidence" value="ECO:0007669"/>
    <property type="project" value="InterPro"/>
</dbReference>
<dbReference type="Gene3D" id="1.10.10.10">
    <property type="entry name" value="Winged helix-like DNA-binding domain superfamily/Winged helix DNA-binding domain"/>
    <property type="match status" value="1"/>
</dbReference>
<dbReference type="InterPro" id="IPR036388">
    <property type="entry name" value="WH-like_DNA-bd_sf"/>
</dbReference>
<dbReference type="EMBL" id="QYBC01000009">
    <property type="protein sequence ID" value="RYB04645.1"/>
    <property type="molecule type" value="Genomic_DNA"/>
</dbReference>